<accession>A0ABD0N1S7</accession>
<feature type="non-terminal residue" evidence="2">
    <location>
        <position position="135"/>
    </location>
</feature>
<gene>
    <name evidence="2" type="ORF">M9458_049054</name>
</gene>
<keyword evidence="3" id="KW-1185">Reference proteome</keyword>
<sequence length="135" mass="15382">WIVMRSQCLEDDIKAKQNNKTTPCTESAMSRTDWCDEADDWGMDDEEQEKVAESSVQMPNHSTGEGNDISSRLQDLCINGGDQSALQPTDVPAFKSFYISVMDETDLDGFHDTDHENELLREYEEREGVTVREIQ</sequence>
<comment type="caution">
    <text evidence="2">The sequence shown here is derived from an EMBL/GenBank/DDBJ whole genome shotgun (WGS) entry which is preliminary data.</text>
</comment>
<dbReference type="Proteomes" id="UP001529510">
    <property type="component" value="Unassembled WGS sequence"/>
</dbReference>
<name>A0ABD0N1S7_CIRMR</name>
<feature type="non-terminal residue" evidence="2">
    <location>
        <position position="1"/>
    </location>
</feature>
<proteinExistence type="predicted"/>
<feature type="compositionally biased region" description="Acidic residues" evidence="1">
    <location>
        <begin position="37"/>
        <end position="48"/>
    </location>
</feature>
<feature type="region of interest" description="Disordered" evidence="1">
    <location>
        <begin position="37"/>
        <end position="70"/>
    </location>
</feature>
<evidence type="ECO:0000313" key="3">
    <source>
        <dbReference type="Proteomes" id="UP001529510"/>
    </source>
</evidence>
<dbReference type="PANTHER" id="PTHR46421:SF1">
    <property type="entry name" value="PROGRAMMED CELL DEATH PROTEIN 2-LIKE"/>
    <property type="match status" value="1"/>
</dbReference>
<dbReference type="AlphaFoldDB" id="A0ABD0N1S7"/>
<evidence type="ECO:0000313" key="2">
    <source>
        <dbReference type="EMBL" id="KAL0154791.1"/>
    </source>
</evidence>
<dbReference type="EMBL" id="JAMKFB020000025">
    <property type="protein sequence ID" value="KAL0154791.1"/>
    <property type="molecule type" value="Genomic_DNA"/>
</dbReference>
<dbReference type="InterPro" id="IPR052815">
    <property type="entry name" value="PDCD2-like_regulator"/>
</dbReference>
<dbReference type="PANTHER" id="PTHR46421">
    <property type="entry name" value="PROGRAMMED CELL DEATH PROTEIN 2-LIKE"/>
    <property type="match status" value="1"/>
</dbReference>
<feature type="compositionally biased region" description="Polar residues" evidence="1">
    <location>
        <begin position="54"/>
        <end position="70"/>
    </location>
</feature>
<reference evidence="2 3" key="1">
    <citation type="submission" date="2024-05" db="EMBL/GenBank/DDBJ databases">
        <title>Genome sequencing and assembly of Indian major carp, Cirrhinus mrigala (Hamilton, 1822).</title>
        <authorList>
            <person name="Mohindra V."/>
            <person name="Chowdhury L.M."/>
            <person name="Lal K."/>
            <person name="Jena J.K."/>
        </authorList>
    </citation>
    <scope>NUCLEOTIDE SEQUENCE [LARGE SCALE GENOMIC DNA]</scope>
    <source>
        <strain evidence="2">CM1030</strain>
        <tissue evidence="2">Blood</tissue>
    </source>
</reference>
<organism evidence="2 3">
    <name type="scientific">Cirrhinus mrigala</name>
    <name type="common">Mrigala</name>
    <dbReference type="NCBI Taxonomy" id="683832"/>
    <lineage>
        <taxon>Eukaryota</taxon>
        <taxon>Metazoa</taxon>
        <taxon>Chordata</taxon>
        <taxon>Craniata</taxon>
        <taxon>Vertebrata</taxon>
        <taxon>Euteleostomi</taxon>
        <taxon>Actinopterygii</taxon>
        <taxon>Neopterygii</taxon>
        <taxon>Teleostei</taxon>
        <taxon>Ostariophysi</taxon>
        <taxon>Cypriniformes</taxon>
        <taxon>Cyprinidae</taxon>
        <taxon>Labeoninae</taxon>
        <taxon>Labeonini</taxon>
        <taxon>Cirrhinus</taxon>
    </lineage>
</organism>
<evidence type="ECO:0000256" key="1">
    <source>
        <dbReference type="SAM" id="MobiDB-lite"/>
    </source>
</evidence>
<protein>
    <submittedName>
        <fullName evidence="2">Uncharacterized protein</fullName>
    </submittedName>
</protein>